<keyword evidence="1" id="KW-1133">Transmembrane helix</keyword>
<dbReference type="AlphaFoldDB" id="A0A067D702"/>
<accession>A0A067D702</accession>
<name>A0A067D702_SAPPC</name>
<dbReference type="RefSeq" id="XP_012194444.1">
    <property type="nucleotide sequence ID" value="XM_012339054.1"/>
</dbReference>
<gene>
    <name evidence="2" type="ORF">SPRG_00838</name>
</gene>
<reference evidence="2 3" key="1">
    <citation type="journal article" date="2013" name="PLoS Genet.">
        <title>Distinctive expansion of potential virulence genes in the genome of the oomycete fish pathogen Saprolegnia parasitica.</title>
        <authorList>
            <person name="Jiang R.H."/>
            <person name="de Bruijn I."/>
            <person name="Haas B.J."/>
            <person name="Belmonte R."/>
            <person name="Lobach L."/>
            <person name="Christie J."/>
            <person name="van den Ackerveken G."/>
            <person name="Bottin A."/>
            <person name="Bulone V."/>
            <person name="Diaz-Moreno S.M."/>
            <person name="Dumas B."/>
            <person name="Fan L."/>
            <person name="Gaulin E."/>
            <person name="Govers F."/>
            <person name="Grenville-Briggs L.J."/>
            <person name="Horner N.R."/>
            <person name="Levin J.Z."/>
            <person name="Mammella M."/>
            <person name="Meijer H.J."/>
            <person name="Morris P."/>
            <person name="Nusbaum C."/>
            <person name="Oome S."/>
            <person name="Phillips A.J."/>
            <person name="van Rooyen D."/>
            <person name="Rzeszutek E."/>
            <person name="Saraiva M."/>
            <person name="Secombes C.J."/>
            <person name="Seidl M.F."/>
            <person name="Snel B."/>
            <person name="Stassen J.H."/>
            <person name="Sykes S."/>
            <person name="Tripathy S."/>
            <person name="van den Berg H."/>
            <person name="Vega-Arreguin J.C."/>
            <person name="Wawra S."/>
            <person name="Young S.K."/>
            <person name="Zeng Q."/>
            <person name="Dieguez-Uribeondo J."/>
            <person name="Russ C."/>
            <person name="Tyler B.M."/>
            <person name="van West P."/>
        </authorList>
    </citation>
    <scope>NUCLEOTIDE SEQUENCE [LARGE SCALE GENOMIC DNA]</scope>
    <source>
        <strain evidence="2 3">CBS 223.65</strain>
    </source>
</reference>
<protein>
    <submittedName>
        <fullName evidence="2">Uncharacterized protein</fullName>
    </submittedName>
</protein>
<dbReference type="GO" id="GO:0045332">
    <property type="term" value="P:phospholipid translocation"/>
    <property type="evidence" value="ECO:0007669"/>
    <property type="project" value="TreeGrafter"/>
</dbReference>
<dbReference type="GO" id="GO:0042147">
    <property type="term" value="P:retrograde transport, endosome to Golgi"/>
    <property type="evidence" value="ECO:0007669"/>
    <property type="project" value="TreeGrafter"/>
</dbReference>
<dbReference type="PANTHER" id="PTHR14856:SF9">
    <property type="entry name" value="PQ-LOOP REPEAT-CONTAINING PROTEIN 1"/>
    <property type="match status" value="1"/>
</dbReference>
<organism evidence="2 3">
    <name type="scientific">Saprolegnia parasitica (strain CBS 223.65)</name>
    <dbReference type="NCBI Taxonomy" id="695850"/>
    <lineage>
        <taxon>Eukaryota</taxon>
        <taxon>Sar</taxon>
        <taxon>Stramenopiles</taxon>
        <taxon>Oomycota</taxon>
        <taxon>Saprolegniomycetes</taxon>
        <taxon>Saprolegniales</taxon>
        <taxon>Saprolegniaceae</taxon>
        <taxon>Saprolegnia</taxon>
    </lineage>
</organism>
<dbReference type="GeneID" id="24123465"/>
<evidence type="ECO:0000313" key="3">
    <source>
        <dbReference type="Proteomes" id="UP000030745"/>
    </source>
</evidence>
<dbReference type="EMBL" id="KK583190">
    <property type="protein sequence ID" value="KDO34777.1"/>
    <property type="molecule type" value="Genomic_DNA"/>
</dbReference>
<dbReference type="KEGG" id="spar:SPRG_00838"/>
<sequence length="80" mass="8695">MQTVADAGIVVGGVLPYVPHDTSGFSSWICLILLAANMTRVCFYIRSPFGETLLAQSLVMIAAQLVMLELVVRKGRRPTT</sequence>
<dbReference type="PANTHER" id="PTHR14856">
    <property type="entry name" value="PQ-LOOP REPEAT-CONTAINING PROTEIN 1-LIKE PROTEIN"/>
    <property type="match status" value="1"/>
</dbReference>
<dbReference type="InterPro" id="IPR052241">
    <property type="entry name" value="SLC66/Scramblase_ANY1"/>
</dbReference>
<dbReference type="GO" id="GO:0005768">
    <property type="term" value="C:endosome"/>
    <property type="evidence" value="ECO:0007669"/>
    <property type="project" value="TreeGrafter"/>
</dbReference>
<keyword evidence="1" id="KW-0812">Transmembrane</keyword>
<dbReference type="STRING" id="695850.A0A067D702"/>
<keyword evidence="1" id="KW-0472">Membrane</keyword>
<evidence type="ECO:0000313" key="2">
    <source>
        <dbReference type="EMBL" id="KDO34777.1"/>
    </source>
</evidence>
<keyword evidence="3" id="KW-1185">Reference proteome</keyword>
<feature type="transmembrane region" description="Helical" evidence="1">
    <location>
        <begin position="52"/>
        <end position="72"/>
    </location>
</feature>
<evidence type="ECO:0000256" key="1">
    <source>
        <dbReference type="SAM" id="Phobius"/>
    </source>
</evidence>
<dbReference type="GO" id="GO:0005802">
    <property type="term" value="C:trans-Golgi network"/>
    <property type="evidence" value="ECO:0007669"/>
    <property type="project" value="TreeGrafter"/>
</dbReference>
<dbReference type="OrthoDB" id="77230at2759"/>
<proteinExistence type="predicted"/>
<dbReference type="Proteomes" id="UP000030745">
    <property type="component" value="Unassembled WGS sequence"/>
</dbReference>
<dbReference type="GO" id="GO:0005829">
    <property type="term" value="C:cytosol"/>
    <property type="evidence" value="ECO:0007669"/>
    <property type="project" value="GOC"/>
</dbReference>
<dbReference type="VEuPathDB" id="FungiDB:SPRG_00838"/>